<dbReference type="PANTHER" id="PTHR30137:SF8">
    <property type="entry name" value="BLR5498 PROTEIN"/>
    <property type="match status" value="1"/>
</dbReference>
<dbReference type="KEGG" id="blep:AL038_15450"/>
<dbReference type="Proteomes" id="UP000234271">
    <property type="component" value="Chromosome"/>
</dbReference>
<accession>A0A2N9YEC9</accession>
<dbReference type="Gene3D" id="3.20.20.30">
    <property type="entry name" value="Luciferase-like domain"/>
    <property type="match status" value="1"/>
</dbReference>
<keyword evidence="5" id="KW-1185">Reference proteome</keyword>
<proteinExistence type="predicted"/>
<dbReference type="InterPro" id="IPR050766">
    <property type="entry name" value="Bact_Lucif_Oxidored"/>
</dbReference>
<feature type="domain" description="Luciferase-like" evidence="3">
    <location>
        <begin position="1"/>
        <end position="291"/>
    </location>
</feature>
<evidence type="ECO:0000313" key="5">
    <source>
        <dbReference type="Proteomes" id="UP000234271"/>
    </source>
</evidence>
<evidence type="ECO:0000256" key="2">
    <source>
        <dbReference type="ARBA" id="ARBA00023033"/>
    </source>
</evidence>
<dbReference type="PANTHER" id="PTHR30137">
    <property type="entry name" value="LUCIFERASE-LIKE MONOOXYGENASE"/>
    <property type="match status" value="1"/>
</dbReference>
<dbReference type="OrthoDB" id="7903015at2"/>
<gene>
    <name evidence="4" type="ORF">BLE401_08805</name>
</gene>
<dbReference type="SUPFAM" id="SSF51679">
    <property type="entry name" value="Bacterial luciferase-like"/>
    <property type="match status" value="1"/>
</dbReference>
<protein>
    <submittedName>
        <fullName evidence="4">LLM class flavin-dependent oxidoreductase</fullName>
    </submittedName>
</protein>
<dbReference type="EMBL" id="CP018889">
    <property type="protein sequence ID" value="AUI68796.1"/>
    <property type="molecule type" value="Genomic_DNA"/>
</dbReference>
<sequence>MRCGIFCFFENWHNDFRLAYQDQFALLQYADELGFNEAWLAEHHFNATGASPSIFPLLTHGLAITRQIQVGAAAILLPFHHPIQVAEDLATIDLLSDNRLLVGVARGGPFPLQNKHFGVSENEARGRLLECLALVESLLYQTNVTFSGQYYQAEEVTIYPRPQRKIPFYLATGSENGVRYAAEQHYGVMGGQPWSLDKLQEVIQQYRHVNASGSDKFTVLRAFYVAPTREEAYAIAQPMLNHVAGQMRHYFQATGNPLQMDTPQLANRLLENAIVGSVVDCREKLRHLKESVQPQSVVLRPAAQTLTQGRHCLRIFKEEVLPYV</sequence>
<name>A0A2N9YEC9_9GAMM</name>
<dbReference type="AlphaFoldDB" id="A0A2N9YEC9"/>
<dbReference type="STRING" id="288004.AL038_15450"/>
<dbReference type="GO" id="GO:0016705">
    <property type="term" value="F:oxidoreductase activity, acting on paired donors, with incorporation or reduction of molecular oxygen"/>
    <property type="evidence" value="ECO:0007669"/>
    <property type="project" value="InterPro"/>
</dbReference>
<keyword evidence="2" id="KW-0503">Monooxygenase</keyword>
<dbReference type="GO" id="GO:0004497">
    <property type="term" value="F:monooxygenase activity"/>
    <property type="evidence" value="ECO:0007669"/>
    <property type="project" value="UniProtKB-KW"/>
</dbReference>
<reference evidence="5" key="1">
    <citation type="submission" date="2016-12" db="EMBL/GenBank/DDBJ databases">
        <title>Complete Genome Sequence of Beggiatoa leptomitiformis D-401.</title>
        <authorList>
            <person name="Fomenkov A."/>
            <person name="Vincze T."/>
            <person name="Grabovich M."/>
            <person name="Anton B.P."/>
            <person name="Dubinina G."/>
            <person name="Orlova M."/>
            <person name="Belousova E."/>
            <person name="Roberts R.J."/>
        </authorList>
    </citation>
    <scope>NUCLEOTIDE SEQUENCE [LARGE SCALE GENOMIC DNA]</scope>
    <source>
        <strain evidence="5">D-401</strain>
    </source>
</reference>
<evidence type="ECO:0000259" key="3">
    <source>
        <dbReference type="Pfam" id="PF00296"/>
    </source>
</evidence>
<dbReference type="Pfam" id="PF00296">
    <property type="entry name" value="Bac_luciferase"/>
    <property type="match status" value="1"/>
</dbReference>
<dbReference type="GO" id="GO:0005829">
    <property type="term" value="C:cytosol"/>
    <property type="evidence" value="ECO:0007669"/>
    <property type="project" value="TreeGrafter"/>
</dbReference>
<organism evidence="4 5">
    <name type="scientific">Beggiatoa leptomitoformis</name>
    <dbReference type="NCBI Taxonomy" id="288004"/>
    <lineage>
        <taxon>Bacteria</taxon>
        <taxon>Pseudomonadati</taxon>
        <taxon>Pseudomonadota</taxon>
        <taxon>Gammaproteobacteria</taxon>
        <taxon>Thiotrichales</taxon>
        <taxon>Thiotrichaceae</taxon>
        <taxon>Beggiatoa</taxon>
    </lineage>
</organism>
<keyword evidence="1" id="KW-0560">Oxidoreductase</keyword>
<dbReference type="InterPro" id="IPR011251">
    <property type="entry name" value="Luciferase-like_dom"/>
</dbReference>
<dbReference type="RefSeq" id="WP_062154330.1">
    <property type="nucleotide sequence ID" value="NZ_CP012373.2"/>
</dbReference>
<dbReference type="InterPro" id="IPR036661">
    <property type="entry name" value="Luciferase-like_sf"/>
</dbReference>
<evidence type="ECO:0000256" key="1">
    <source>
        <dbReference type="ARBA" id="ARBA00023002"/>
    </source>
</evidence>
<evidence type="ECO:0000313" key="4">
    <source>
        <dbReference type="EMBL" id="AUI68796.1"/>
    </source>
</evidence>